<protein>
    <submittedName>
        <fullName evidence="1">Uncharacterized protein</fullName>
    </submittedName>
</protein>
<dbReference type="EMBL" id="KV722693">
    <property type="protein sequence ID" value="OCH84294.1"/>
    <property type="molecule type" value="Genomic_DNA"/>
</dbReference>
<accession>A0A8E2DFY8</accession>
<keyword evidence="2" id="KW-1185">Reference proteome</keyword>
<dbReference type="Proteomes" id="UP000250043">
    <property type="component" value="Unassembled WGS sequence"/>
</dbReference>
<sequence>MPLDDHRRDDKVIFDIRHHYNYERKLPFPRGILNSVDLTACILLLVMRTVSPDIPLKQQWRNWDHLHAVAEQEILRKSLVNAVRAKTFMHMLQVTLTFS</sequence>
<evidence type="ECO:0000313" key="1">
    <source>
        <dbReference type="EMBL" id="OCH84294.1"/>
    </source>
</evidence>
<evidence type="ECO:0000313" key="2">
    <source>
        <dbReference type="Proteomes" id="UP000250043"/>
    </source>
</evidence>
<organism evidence="1 2">
    <name type="scientific">Obba rivulosa</name>
    <dbReference type="NCBI Taxonomy" id="1052685"/>
    <lineage>
        <taxon>Eukaryota</taxon>
        <taxon>Fungi</taxon>
        <taxon>Dikarya</taxon>
        <taxon>Basidiomycota</taxon>
        <taxon>Agaricomycotina</taxon>
        <taxon>Agaricomycetes</taxon>
        <taxon>Polyporales</taxon>
        <taxon>Gelatoporiaceae</taxon>
        <taxon>Obba</taxon>
    </lineage>
</organism>
<reference evidence="1 2" key="1">
    <citation type="submission" date="2016-07" db="EMBL/GenBank/DDBJ databases">
        <title>Draft genome of the white-rot fungus Obba rivulosa 3A-2.</title>
        <authorList>
            <consortium name="DOE Joint Genome Institute"/>
            <person name="Miettinen O."/>
            <person name="Riley R."/>
            <person name="Acob R."/>
            <person name="Barry K."/>
            <person name="Cullen D."/>
            <person name="De Vries R."/>
            <person name="Hainaut M."/>
            <person name="Hatakka A."/>
            <person name="Henrissat B."/>
            <person name="Hilden K."/>
            <person name="Kuo R."/>
            <person name="Labutti K."/>
            <person name="Lipzen A."/>
            <person name="Makela M.R."/>
            <person name="Sandor L."/>
            <person name="Spatafora J.W."/>
            <person name="Grigoriev I.V."/>
            <person name="Hibbett D.S."/>
        </authorList>
    </citation>
    <scope>NUCLEOTIDE SEQUENCE [LARGE SCALE GENOMIC DNA]</scope>
    <source>
        <strain evidence="1 2">3A-2</strain>
    </source>
</reference>
<proteinExistence type="predicted"/>
<dbReference type="AlphaFoldDB" id="A0A8E2DFY8"/>
<name>A0A8E2DFY8_9APHY</name>
<gene>
    <name evidence="1" type="ORF">OBBRIDRAFT_829559</name>
</gene>